<dbReference type="GO" id="GO:0016747">
    <property type="term" value="F:acyltransferase activity, transferring groups other than amino-acyl groups"/>
    <property type="evidence" value="ECO:0007669"/>
    <property type="project" value="InterPro"/>
</dbReference>
<name>A0A0G4J705_PLABS</name>
<dbReference type="OMA" id="PSLYAMM"/>
<keyword evidence="3" id="KW-0808">Transferase</keyword>
<dbReference type="Pfam" id="PF00108">
    <property type="entry name" value="Thiolase_N"/>
    <property type="match status" value="1"/>
</dbReference>
<accession>A0A0G4J705</accession>
<dbReference type="Gene3D" id="3.40.47.10">
    <property type="match status" value="1"/>
</dbReference>
<dbReference type="InterPro" id="IPR055140">
    <property type="entry name" value="Thiolase_C_2"/>
</dbReference>
<dbReference type="EC" id="2.3.1.176" evidence="1"/>
<feature type="domain" description="Thiolase C-terminal" evidence="8">
    <location>
        <begin position="296"/>
        <end position="422"/>
    </location>
</feature>
<dbReference type="InterPro" id="IPR020616">
    <property type="entry name" value="Thiolase_N"/>
</dbReference>
<dbReference type="STRING" id="37360.A0A0G4J705"/>
<dbReference type="GO" id="GO:0008289">
    <property type="term" value="F:lipid binding"/>
    <property type="evidence" value="ECO:0007669"/>
    <property type="project" value="UniProtKB-KW"/>
</dbReference>
<reference evidence="9 10" key="1">
    <citation type="submission" date="2015-02" db="EMBL/GenBank/DDBJ databases">
        <authorList>
            <person name="Chooi Y.-H."/>
        </authorList>
    </citation>
    <scope>NUCLEOTIDE SEQUENCE [LARGE SCALE GENOMIC DNA]</scope>
    <source>
        <strain evidence="9">E3</strain>
    </source>
</reference>
<dbReference type="Pfam" id="PF22691">
    <property type="entry name" value="Thiolase_C_1"/>
    <property type="match status" value="1"/>
</dbReference>
<keyword evidence="2" id="KW-0813">Transport</keyword>
<keyword evidence="4" id="KW-0445">Lipid transport</keyword>
<evidence type="ECO:0000256" key="3">
    <source>
        <dbReference type="ARBA" id="ARBA00022679"/>
    </source>
</evidence>
<protein>
    <recommendedName>
        <fullName evidence="1">propanoyl-CoA C-acyltransferase</fullName>
        <ecNumber evidence="1">2.3.1.176</ecNumber>
    </recommendedName>
    <alternativeName>
        <fullName evidence="6">Propanoyl-CoA C-acyltransferase</fullName>
    </alternativeName>
</protein>
<dbReference type="EMBL" id="CDSF01000144">
    <property type="protein sequence ID" value="CEP03302.1"/>
    <property type="molecule type" value="Genomic_DNA"/>
</dbReference>
<dbReference type="GO" id="GO:0006869">
    <property type="term" value="P:lipid transport"/>
    <property type="evidence" value="ECO:0007669"/>
    <property type="project" value="UniProtKB-KW"/>
</dbReference>
<dbReference type="PROSITE" id="PS00737">
    <property type="entry name" value="THIOLASE_2"/>
    <property type="match status" value="1"/>
</dbReference>
<evidence type="ECO:0000256" key="5">
    <source>
        <dbReference type="ARBA" id="ARBA00023121"/>
    </source>
</evidence>
<dbReference type="InterPro" id="IPR020613">
    <property type="entry name" value="Thiolase_CS"/>
</dbReference>
<proteinExistence type="predicted"/>
<sequence length="504" mass="53721">MGKRVFVVGVGMTHFDKPGRRKDVDYPDYAVEAATKALIDANLTYDDIGFAAVGYVYGDSTCGQRCLYELGLTQIPIVNVNNSTMSWGTLATSVFAYLATNSLDCSTGSTALYVARQAILCGQTSCAMALGFEKMAPGSLATVWKDRTNPLGRLLKDMASVRGYDTKAPFAAQIFSNAGVEYLEQHGGPPAALDAIAAKSHNHSTLNPYAQHNHPASIDDVRNARRIVGPLTLLHCSPTSDGAACAIVADEEFVVRHGLQRQAIEILSQELVTDSTMAFDPARQKPPSCVELAGADMTRTAARRAYAAAGITPADVSVVELHDCFSANELITYDALGLCPPGRAAEYAMSGATTLPQFRAKEPSPQDRATIVNPSGGLISKGHPLGATGLAQCCELSWQLRGWAGPRQVPNADKALQHNIGLGGAVVLTIYGRPAQPLETGAESRPDEDPRKRFGYNPAVECRQIAASDVQRVMSRRGSLSGTPGRVYGDRVAQVGRTAQHSNL</sequence>
<evidence type="ECO:0000256" key="4">
    <source>
        <dbReference type="ARBA" id="ARBA00023055"/>
    </source>
</evidence>
<evidence type="ECO:0000259" key="7">
    <source>
        <dbReference type="Pfam" id="PF00108"/>
    </source>
</evidence>
<evidence type="ECO:0000256" key="2">
    <source>
        <dbReference type="ARBA" id="ARBA00022448"/>
    </source>
</evidence>
<evidence type="ECO:0000259" key="8">
    <source>
        <dbReference type="Pfam" id="PF22691"/>
    </source>
</evidence>
<dbReference type="PANTHER" id="PTHR42870">
    <property type="entry name" value="ACETYL-COA C-ACETYLTRANSFERASE"/>
    <property type="match status" value="1"/>
</dbReference>
<gene>
    <name evidence="9" type="ORF">PBRA_003062</name>
</gene>
<dbReference type="InterPro" id="IPR016039">
    <property type="entry name" value="Thiolase-like"/>
</dbReference>
<dbReference type="Proteomes" id="UP000039324">
    <property type="component" value="Unassembled WGS sequence"/>
</dbReference>
<evidence type="ECO:0000313" key="10">
    <source>
        <dbReference type="Proteomes" id="UP000039324"/>
    </source>
</evidence>
<keyword evidence="10" id="KW-1185">Reference proteome</keyword>
<feature type="domain" description="Thiolase N-terminal" evidence="7">
    <location>
        <begin position="5"/>
        <end position="212"/>
    </location>
</feature>
<organism evidence="9 10">
    <name type="scientific">Plasmodiophora brassicae</name>
    <name type="common">Clubroot disease agent</name>
    <dbReference type="NCBI Taxonomy" id="37360"/>
    <lineage>
        <taxon>Eukaryota</taxon>
        <taxon>Sar</taxon>
        <taxon>Rhizaria</taxon>
        <taxon>Endomyxa</taxon>
        <taxon>Phytomyxea</taxon>
        <taxon>Plasmodiophorida</taxon>
        <taxon>Plasmodiophoridae</taxon>
        <taxon>Plasmodiophora</taxon>
    </lineage>
</organism>
<keyword evidence="5" id="KW-0446">Lipid-binding</keyword>
<dbReference type="SUPFAM" id="SSF53901">
    <property type="entry name" value="Thiolase-like"/>
    <property type="match status" value="1"/>
</dbReference>
<dbReference type="CDD" id="cd00829">
    <property type="entry name" value="SCP-x_thiolase"/>
    <property type="match status" value="1"/>
</dbReference>
<dbReference type="OrthoDB" id="542135at2759"/>
<evidence type="ECO:0000256" key="6">
    <source>
        <dbReference type="ARBA" id="ARBA00032316"/>
    </source>
</evidence>
<dbReference type="AlphaFoldDB" id="A0A0G4J705"/>
<dbReference type="NCBIfam" id="NF006102">
    <property type="entry name" value="PRK08256.1"/>
    <property type="match status" value="1"/>
</dbReference>
<evidence type="ECO:0000256" key="1">
    <source>
        <dbReference type="ARBA" id="ARBA00012352"/>
    </source>
</evidence>
<dbReference type="PANTHER" id="PTHR42870:SF1">
    <property type="entry name" value="NON-SPECIFIC LIPID-TRANSFER PROTEIN-LIKE 2"/>
    <property type="match status" value="1"/>
</dbReference>
<evidence type="ECO:0000313" key="9">
    <source>
        <dbReference type="EMBL" id="CEP03302.1"/>
    </source>
</evidence>